<feature type="transmembrane region" description="Helical" evidence="9">
    <location>
        <begin position="96"/>
        <end position="124"/>
    </location>
</feature>
<accession>A0A3P1SHF3</accession>
<reference evidence="12 13" key="1">
    <citation type="submission" date="2018-11" db="EMBL/GenBank/DDBJ databases">
        <title>The draft genome sequence of Amphritea balenae JAMM 1525T.</title>
        <authorList>
            <person name="Fang Z."/>
            <person name="Zhang Y."/>
            <person name="Han X."/>
        </authorList>
    </citation>
    <scope>NUCLEOTIDE SEQUENCE [LARGE SCALE GENOMIC DNA]</scope>
    <source>
        <strain evidence="12 13">JAMM 1525</strain>
    </source>
</reference>
<dbReference type="Pfam" id="PF00528">
    <property type="entry name" value="BPD_transp_1"/>
    <property type="match status" value="1"/>
</dbReference>
<evidence type="ECO:0000313" key="13">
    <source>
        <dbReference type="Proteomes" id="UP000267535"/>
    </source>
</evidence>
<feature type="transmembrane region" description="Helical" evidence="9">
    <location>
        <begin position="136"/>
        <end position="158"/>
    </location>
</feature>
<dbReference type="SUPFAM" id="SSF161098">
    <property type="entry name" value="MetI-like"/>
    <property type="match status" value="2"/>
</dbReference>
<dbReference type="PROSITE" id="PS50928">
    <property type="entry name" value="ABC_TM1"/>
    <property type="match status" value="1"/>
</dbReference>
<feature type="transmembrane region" description="Helical" evidence="9">
    <location>
        <begin position="373"/>
        <end position="395"/>
    </location>
</feature>
<keyword evidence="13" id="KW-1185">Reference proteome</keyword>
<dbReference type="AlphaFoldDB" id="A0A3P1SHF3"/>
<dbReference type="Gene3D" id="1.10.3720.10">
    <property type="entry name" value="MetI-like"/>
    <property type="match status" value="2"/>
</dbReference>
<dbReference type="NCBIfam" id="TIGR01726">
    <property type="entry name" value="HEQRo_perm_3TM"/>
    <property type="match status" value="1"/>
</dbReference>
<keyword evidence="3 9" id="KW-0813">Transport</keyword>
<feature type="domain" description="ABC transmembrane type-1" evidence="11">
    <location>
        <begin position="100"/>
        <end position="392"/>
    </location>
</feature>
<feature type="transmembrane region" description="Helical" evidence="9">
    <location>
        <begin position="192"/>
        <end position="214"/>
    </location>
</feature>
<feature type="transmembrane region" description="Helical" evidence="9">
    <location>
        <begin position="34"/>
        <end position="52"/>
    </location>
</feature>
<proteinExistence type="inferred from homology"/>
<comment type="subcellular location">
    <subcellularLocation>
        <location evidence="1">Cell inner membrane</location>
        <topology evidence="1">Multi-pass membrane protein</topology>
    </subcellularLocation>
    <subcellularLocation>
        <location evidence="9">Cell membrane</location>
        <topology evidence="9">Multi-pass membrane protein</topology>
    </subcellularLocation>
</comment>
<evidence type="ECO:0000256" key="5">
    <source>
        <dbReference type="ARBA" id="ARBA00022692"/>
    </source>
</evidence>
<name>A0A3P1SHF3_9GAMM</name>
<keyword evidence="4" id="KW-1003">Cell membrane</keyword>
<dbReference type="PANTHER" id="PTHR30614">
    <property type="entry name" value="MEMBRANE COMPONENT OF AMINO ACID ABC TRANSPORTER"/>
    <property type="match status" value="1"/>
</dbReference>
<evidence type="ECO:0000256" key="3">
    <source>
        <dbReference type="ARBA" id="ARBA00022448"/>
    </source>
</evidence>
<dbReference type="InterPro" id="IPR035906">
    <property type="entry name" value="MetI-like_sf"/>
</dbReference>
<keyword evidence="5 9" id="KW-0812">Transmembrane</keyword>
<comment type="caution">
    <text evidence="12">The sequence shown here is derived from an EMBL/GenBank/DDBJ whole genome shotgun (WGS) entry which is preliminary data.</text>
</comment>
<evidence type="ECO:0000256" key="9">
    <source>
        <dbReference type="RuleBase" id="RU363032"/>
    </source>
</evidence>
<feature type="transmembrane region" description="Helical" evidence="9">
    <location>
        <begin position="226"/>
        <end position="248"/>
    </location>
</feature>
<sequence>MSNSGHKPDGGSAQPKAPPANQPKFWNDPKKRSLLFQTLLLAVLGYFFYSVVDNTLTNLEQRGITTGFDFLTQEAGFGIAMSLIEYTEASSYGATFFVGLLNTVLIAAMGIIAATILGFLIGIARLSDNWLISKISAVYIEIFRNIPLLLQIFFWYFAVLRTLPHPRQSIEFFSSFLNNRGLIVPAPVAEDGFGIVIFGFFAALVGSWFMSRWAKKRQEDTGQQFPIFWASVGLILGVPLLLFLVSGMPMVLEHPELKGFNFRGGITVIPELIALWLALSIYTAAFIAETVRAGILAVSHGQTEAASALGLPKAKTLRFIVIPQALRVIIPPLTSQYLNLTKNSSLATAIGYPDLVNVFAGTTLNQTGQAIEVIAMTMAVYLTLSLVTSMFMNWYNARIQLTER</sequence>
<protein>
    <submittedName>
        <fullName evidence="12">Amino acid ABC transporter permease</fullName>
    </submittedName>
</protein>
<feature type="region of interest" description="Disordered" evidence="10">
    <location>
        <begin position="1"/>
        <end position="25"/>
    </location>
</feature>
<comment type="similarity">
    <text evidence="2">Belongs to the binding-protein-dependent transport system permease family. HisMQ subfamily.</text>
</comment>
<dbReference type="InterPro" id="IPR000515">
    <property type="entry name" value="MetI-like"/>
</dbReference>
<dbReference type="GO" id="GO:0043190">
    <property type="term" value="C:ATP-binding cassette (ABC) transporter complex"/>
    <property type="evidence" value="ECO:0007669"/>
    <property type="project" value="InterPro"/>
</dbReference>
<evidence type="ECO:0000256" key="4">
    <source>
        <dbReference type="ARBA" id="ARBA00022475"/>
    </source>
</evidence>
<evidence type="ECO:0000256" key="7">
    <source>
        <dbReference type="ARBA" id="ARBA00022989"/>
    </source>
</evidence>
<evidence type="ECO:0000313" key="12">
    <source>
        <dbReference type="EMBL" id="RRC96713.1"/>
    </source>
</evidence>
<dbReference type="InterPro" id="IPR043429">
    <property type="entry name" value="ArtM/GltK/GlnP/TcyL/YhdX-like"/>
</dbReference>
<dbReference type="InterPro" id="IPR010065">
    <property type="entry name" value="AA_ABC_transptr_permease_3TM"/>
</dbReference>
<keyword evidence="8 9" id="KW-0472">Membrane</keyword>
<keyword evidence="6" id="KW-0029">Amino-acid transport</keyword>
<feature type="transmembrane region" description="Helical" evidence="9">
    <location>
        <begin position="268"/>
        <end position="288"/>
    </location>
</feature>
<evidence type="ECO:0000256" key="10">
    <source>
        <dbReference type="SAM" id="MobiDB-lite"/>
    </source>
</evidence>
<evidence type="ECO:0000256" key="2">
    <source>
        <dbReference type="ARBA" id="ARBA00010072"/>
    </source>
</evidence>
<dbReference type="EMBL" id="RQXV01000019">
    <property type="protein sequence ID" value="RRC96713.1"/>
    <property type="molecule type" value="Genomic_DNA"/>
</dbReference>
<evidence type="ECO:0000256" key="1">
    <source>
        <dbReference type="ARBA" id="ARBA00004429"/>
    </source>
</evidence>
<dbReference type="GO" id="GO:0006865">
    <property type="term" value="P:amino acid transport"/>
    <property type="evidence" value="ECO:0007669"/>
    <property type="project" value="UniProtKB-KW"/>
</dbReference>
<dbReference type="PANTHER" id="PTHR30614:SF37">
    <property type="entry name" value="AMINO-ACID ABC TRANSPORTER PERMEASE PROTEIN YHDX-RELATED"/>
    <property type="match status" value="1"/>
</dbReference>
<dbReference type="Proteomes" id="UP000267535">
    <property type="component" value="Unassembled WGS sequence"/>
</dbReference>
<evidence type="ECO:0000256" key="6">
    <source>
        <dbReference type="ARBA" id="ARBA00022970"/>
    </source>
</evidence>
<evidence type="ECO:0000259" key="11">
    <source>
        <dbReference type="PROSITE" id="PS50928"/>
    </source>
</evidence>
<keyword evidence="7 9" id="KW-1133">Transmembrane helix</keyword>
<gene>
    <name evidence="12" type="ORF">EHS89_20760</name>
</gene>
<dbReference type="CDD" id="cd06261">
    <property type="entry name" value="TM_PBP2"/>
    <property type="match status" value="1"/>
</dbReference>
<organism evidence="12 13">
    <name type="scientific">Amphritea balenae</name>
    <dbReference type="NCBI Taxonomy" id="452629"/>
    <lineage>
        <taxon>Bacteria</taxon>
        <taxon>Pseudomonadati</taxon>
        <taxon>Pseudomonadota</taxon>
        <taxon>Gammaproteobacteria</taxon>
        <taxon>Oceanospirillales</taxon>
        <taxon>Oceanospirillaceae</taxon>
        <taxon>Amphritea</taxon>
    </lineage>
</organism>
<dbReference type="OrthoDB" id="9808531at2"/>
<evidence type="ECO:0000256" key="8">
    <source>
        <dbReference type="ARBA" id="ARBA00023136"/>
    </source>
</evidence>
<dbReference type="GO" id="GO:0022857">
    <property type="term" value="F:transmembrane transporter activity"/>
    <property type="evidence" value="ECO:0007669"/>
    <property type="project" value="InterPro"/>
</dbReference>